<protein>
    <recommendedName>
        <fullName evidence="1">Type II secretion system protein GspG C-terminal domain-containing protein</fullName>
    </recommendedName>
</protein>
<dbReference type="Gene3D" id="3.30.700.10">
    <property type="entry name" value="Glycoprotein, Type 4 Pilin"/>
    <property type="match status" value="1"/>
</dbReference>
<dbReference type="Pfam" id="PF08334">
    <property type="entry name" value="T2SSG"/>
    <property type="match status" value="1"/>
</dbReference>
<dbReference type="Proteomes" id="UP000235005">
    <property type="component" value="Unassembled WGS sequence"/>
</dbReference>
<dbReference type="InterPro" id="IPR045584">
    <property type="entry name" value="Pilin-like"/>
</dbReference>
<feature type="domain" description="Type II secretion system protein GspG C-terminal" evidence="1">
    <location>
        <begin position="104"/>
        <end position="204"/>
    </location>
</feature>
<accession>A0A2N5X2W1</accession>
<dbReference type="SUPFAM" id="SSF54523">
    <property type="entry name" value="Pili subunits"/>
    <property type="match status" value="1"/>
</dbReference>
<organism evidence="2 3">
    <name type="scientific">Pseudohalioglobus lutimaris</name>
    <dbReference type="NCBI Taxonomy" id="1737061"/>
    <lineage>
        <taxon>Bacteria</taxon>
        <taxon>Pseudomonadati</taxon>
        <taxon>Pseudomonadota</taxon>
        <taxon>Gammaproteobacteria</taxon>
        <taxon>Cellvibrionales</taxon>
        <taxon>Halieaceae</taxon>
        <taxon>Pseudohalioglobus</taxon>
    </lineage>
</organism>
<gene>
    <name evidence="2" type="ORF">C0039_10825</name>
</gene>
<evidence type="ECO:0000313" key="2">
    <source>
        <dbReference type="EMBL" id="PLW68831.1"/>
    </source>
</evidence>
<sequence>MLAACSSDISLAKQAVEDSLTITTDLEFQELDAYPGNVVCGSFSAYVSYSEPRQLNQPFIVANGALNKRPSEDDWQFYCNDDQASALYAVTGIGPFTADSTELIKITADFALIADALEAYYRDNYYYPSAEQGLQALVEKPTSGRQLGSYRDGGYLDAVPTDPWGHAYRYEEEQWGRTKGSFVLKTLGLSAQPGGDGANADISSRVLPYLQHLARMQGVD</sequence>
<comment type="caution">
    <text evidence="2">The sequence shown here is derived from an EMBL/GenBank/DDBJ whole genome shotgun (WGS) entry which is preliminary data.</text>
</comment>
<dbReference type="EMBL" id="PKUS01000011">
    <property type="protein sequence ID" value="PLW68831.1"/>
    <property type="molecule type" value="Genomic_DNA"/>
</dbReference>
<evidence type="ECO:0000313" key="3">
    <source>
        <dbReference type="Proteomes" id="UP000235005"/>
    </source>
</evidence>
<dbReference type="OrthoDB" id="9795612at2"/>
<evidence type="ECO:0000259" key="1">
    <source>
        <dbReference type="Pfam" id="PF08334"/>
    </source>
</evidence>
<reference evidence="2 3" key="1">
    <citation type="submission" date="2018-01" db="EMBL/GenBank/DDBJ databases">
        <title>The draft genome sequence of Halioglobus lutimaris HF004.</title>
        <authorList>
            <person name="Du Z.-J."/>
            <person name="Shi M.-J."/>
        </authorList>
    </citation>
    <scope>NUCLEOTIDE SEQUENCE [LARGE SCALE GENOMIC DNA]</scope>
    <source>
        <strain evidence="2 3">HF004</strain>
    </source>
</reference>
<name>A0A2N5X2W1_9GAMM</name>
<proteinExistence type="predicted"/>
<keyword evidence="3" id="KW-1185">Reference proteome</keyword>
<dbReference type="AlphaFoldDB" id="A0A2N5X2W1"/>
<dbReference type="InterPro" id="IPR013545">
    <property type="entry name" value="T2SS_protein-GspG_C"/>
</dbReference>